<sequence>MKDIYELLNEVDIDVDAIEEMDVSRSEKSHFKRKLKKEIRKQKKSYQWKRILVAAVAVLGLGFTSFYITFPAYAQNLPLIRDIFRLVNYDNGVYKDYNQASTPLNISVETDGIKCTINEAIYDGENILITYTIKSDRDLGEDISMLYDNVEIQGGSRPSYMSEEVTKIDQNTYVGVQKLSKVVKNGDIPMNVTAHVAKITTYDQGAIEEVRNAEDIDVNWKFSIKPVELAGETLAINQHLESGGANLFINHLRITPMSFMINYRLEITTQAREKWENTHVELEVKDDLGNHYVGSDNGHSGEQYNLTMSNTYKQLNEKARKLIITPRLHFSKEGAGEVVVLEKVIVDLKK</sequence>
<dbReference type="EMBL" id="JACXAH010000009">
    <property type="protein sequence ID" value="MBD1372277.1"/>
    <property type="molecule type" value="Genomic_DNA"/>
</dbReference>
<organism evidence="4 5">
    <name type="scientific">Polycladospora coralii</name>
    <dbReference type="NCBI Taxonomy" id="2771432"/>
    <lineage>
        <taxon>Bacteria</taxon>
        <taxon>Bacillati</taxon>
        <taxon>Bacillota</taxon>
        <taxon>Bacilli</taxon>
        <taxon>Bacillales</taxon>
        <taxon>Thermoactinomycetaceae</taxon>
        <taxon>Polycladospora</taxon>
    </lineage>
</organism>
<feature type="transmembrane region" description="Helical" evidence="1">
    <location>
        <begin position="51"/>
        <end position="74"/>
    </location>
</feature>
<dbReference type="AlphaFoldDB" id="A0A926N9G6"/>
<feature type="domain" description="DUF5643" evidence="3">
    <location>
        <begin position="232"/>
        <end position="332"/>
    </location>
</feature>
<keyword evidence="1" id="KW-0812">Transmembrane</keyword>
<dbReference type="RefSeq" id="WP_191140568.1">
    <property type="nucleotide sequence ID" value="NZ_JACXAG020000007.1"/>
</dbReference>
<proteinExistence type="predicted"/>
<evidence type="ECO:0000256" key="1">
    <source>
        <dbReference type="SAM" id="Phobius"/>
    </source>
</evidence>
<comment type="caution">
    <text evidence="4">The sequence shown here is derived from an EMBL/GenBank/DDBJ whole genome shotgun (WGS) entry which is preliminary data.</text>
</comment>
<dbReference type="Gene3D" id="2.60.40.1640">
    <property type="entry name" value="Conserved domain protein"/>
    <property type="match status" value="1"/>
</dbReference>
<name>A0A926N9G6_9BACL</name>
<dbReference type="Pfam" id="PF18705">
    <property type="entry name" value="DUF5643"/>
    <property type="match status" value="1"/>
</dbReference>
<keyword evidence="1" id="KW-0472">Membrane</keyword>
<reference evidence="4" key="1">
    <citation type="submission" date="2020-09" db="EMBL/GenBank/DDBJ databases">
        <title>A novel bacterium of genus Hazenella, isolated from South China Sea.</title>
        <authorList>
            <person name="Huang H."/>
            <person name="Mo K."/>
            <person name="Hu Y."/>
        </authorList>
    </citation>
    <scope>NUCLEOTIDE SEQUENCE</scope>
    <source>
        <strain evidence="4">IB182357</strain>
    </source>
</reference>
<dbReference type="Gene3D" id="2.60.40.1630">
    <property type="entry name" value="bacillus anthracis domain"/>
    <property type="match status" value="1"/>
</dbReference>
<evidence type="ECO:0000313" key="5">
    <source>
        <dbReference type="Proteomes" id="UP000661691"/>
    </source>
</evidence>
<evidence type="ECO:0000313" key="4">
    <source>
        <dbReference type="EMBL" id="MBD1372277.1"/>
    </source>
</evidence>
<evidence type="ECO:0000259" key="3">
    <source>
        <dbReference type="Pfam" id="PF18705"/>
    </source>
</evidence>
<dbReference type="Proteomes" id="UP000661691">
    <property type="component" value="Unassembled WGS sequence"/>
</dbReference>
<dbReference type="Pfam" id="PF13786">
    <property type="entry name" value="DUF4179"/>
    <property type="match status" value="1"/>
</dbReference>
<keyword evidence="1" id="KW-1133">Transmembrane helix</keyword>
<feature type="domain" description="DUF4179" evidence="2">
    <location>
        <begin position="43"/>
        <end position="135"/>
    </location>
</feature>
<accession>A0A926N9G6</accession>
<keyword evidence="5" id="KW-1185">Reference proteome</keyword>
<evidence type="ECO:0000259" key="2">
    <source>
        <dbReference type="Pfam" id="PF13786"/>
    </source>
</evidence>
<gene>
    <name evidence="4" type="ORF">IC620_07870</name>
</gene>
<dbReference type="InterPro" id="IPR025436">
    <property type="entry name" value="DUF4179"/>
</dbReference>
<dbReference type="InterPro" id="IPR040680">
    <property type="entry name" value="DUF5643"/>
</dbReference>
<protein>
    <submittedName>
        <fullName evidence="4">DUF4179 domain-containing protein</fullName>
    </submittedName>
</protein>